<dbReference type="GO" id="GO:0005886">
    <property type="term" value="C:plasma membrane"/>
    <property type="evidence" value="ECO:0007669"/>
    <property type="project" value="UniProtKB-SubCell"/>
</dbReference>
<dbReference type="OrthoDB" id="4638444at2"/>
<sequence>MRLPRPVRRLLDALTERDPEYDARRRAARAGLMIPVAAALGIAFGTEQTTMYAIFGAIALLIVVDFPGTRPGRAVSYLTLGGIGAGLIALGTAVAPHPGLAVATMFALGVAVTFSGVLSASAAAAQRAILMTFVLPVCTPVGPVPDRLQGWAIALAVSLPAALFVFPPRHHDKLRRHCSRVCTALADRLEGRADARAVNAAMNALFAHYVNGEFRPVGLTAGSRALVRVVDDLGWLTDRVTGDTAAALGAVAGPAVRVLRESALLLADPRNRRHPPDRTGLVTAITELRDVSAGSYREAIRDILTEPDDRAAVAVGRRLLERRTFGAQVGATGRLINRAAAADSRPVLSQVLGRGMPAARASDWVLSEIEAVAHMPSGYLSGRSVVVRNSLRTGLGLALAVATTQLFPVQHGFWVVLASISVLRSTALTTGTTVLRAVLGTCGGFAVGAVLIELLGVNPVVMWLMLPVVAFLAAFVPKLWSFAAGQAAFTMLVLIVFNLIHPSGWQVGLLRIEDILVGGTVGAVVSTLLWPRGTGNAVQRAIRAASDVGFAYLRAAVGRITGRTDPAAVAALGVQALAAASTLDDGLRQYLSESGGPADIRTPIIQETNRVTALRAAADLIADIPRPPAPEAYPGTRAVLDDFATAVCDRAGDPVAFTAHFVTALRAESAEVGRPVTDALPLVSVAANLGELAVLYPELYPKPYPER</sequence>
<protein>
    <submittedName>
        <fullName evidence="7">Fusaric acid resistance protein</fullName>
    </submittedName>
</protein>
<dbReference type="RefSeq" id="WP_085098679.1">
    <property type="nucleotide sequence ID" value="NZ_AP022603.1"/>
</dbReference>
<reference evidence="7 8" key="1">
    <citation type="submission" date="2016-01" db="EMBL/GenBank/DDBJ databases">
        <title>The new phylogeny of the genus Mycobacterium.</title>
        <authorList>
            <person name="Tarcisio F."/>
            <person name="Conor M."/>
            <person name="Antonella G."/>
            <person name="Elisabetta G."/>
            <person name="Giulia F.S."/>
            <person name="Sara T."/>
            <person name="Anna F."/>
            <person name="Clotilde B."/>
            <person name="Roberto B."/>
            <person name="Veronica D.S."/>
            <person name="Fabio R."/>
            <person name="Monica P."/>
            <person name="Olivier J."/>
            <person name="Enrico T."/>
            <person name="Nicola S."/>
        </authorList>
    </citation>
    <scope>NUCLEOTIDE SEQUENCE [LARGE SCALE GENOMIC DNA]</scope>
    <source>
        <strain evidence="7 8">DSM 44179</strain>
    </source>
</reference>
<evidence type="ECO:0000313" key="8">
    <source>
        <dbReference type="Proteomes" id="UP000193484"/>
    </source>
</evidence>
<keyword evidence="8" id="KW-1185">Reference proteome</keyword>
<dbReference type="PANTHER" id="PTHR30509:SF9">
    <property type="entry name" value="MULTIDRUG RESISTANCE PROTEIN MDTO"/>
    <property type="match status" value="1"/>
</dbReference>
<dbReference type="STRING" id="1793.AWC04_15880"/>
<evidence type="ECO:0000256" key="1">
    <source>
        <dbReference type="ARBA" id="ARBA00004651"/>
    </source>
</evidence>
<dbReference type="Proteomes" id="UP000193484">
    <property type="component" value="Unassembled WGS sequence"/>
</dbReference>
<comment type="similarity">
    <text evidence="6">Belongs to the YccS/YhfK family.</text>
</comment>
<comment type="caution">
    <text evidence="7">The sequence shown here is derived from an EMBL/GenBank/DDBJ whole genome shotgun (WGS) entry which is preliminary data.</text>
</comment>
<evidence type="ECO:0000313" key="7">
    <source>
        <dbReference type="EMBL" id="ORV00031.1"/>
    </source>
</evidence>
<proteinExistence type="inferred from homology"/>
<dbReference type="InterPro" id="IPR049453">
    <property type="entry name" value="Memb_transporter_dom"/>
</dbReference>
<keyword evidence="3" id="KW-0812">Transmembrane</keyword>
<evidence type="ECO:0000256" key="3">
    <source>
        <dbReference type="ARBA" id="ARBA00022692"/>
    </source>
</evidence>
<name>A0A1X1R5J8_MYCFA</name>
<dbReference type="AlphaFoldDB" id="A0A1X1R5J8"/>
<evidence type="ECO:0000256" key="6">
    <source>
        <dbReference type="ARBA" id="ARBA00043993"/>
    </source>
</evidence>
<accession>A0A1X1R5J8</accession>
<evidence type="ECO:0000256" key="2">
    <source>
        <dbReference type="ARBA" id="ARBA00022475"/>
    </source>
</evidence>
<keyword evidence="2" id="KW-1003">Cell membrane</keyword>
<evidence type="ECO:0000256" key="5">
    <source>
        <dbReference type="ARBA" id="ARBA00023136"/>
    </source>
</evidence>
<keyword evidence="5" id="KW-0472">Membrane</keyword>
<gene>
    <name evidence="7" type="ORF">AWC04_15880</name>
</gene>
<dbReference type="EMBL" id="LQOJ01000050">
    <property type="protein sequence ID" value="ORV00031.1"/>
    <property type="molecule type" value="Genomic_DNA"/>
</dbReference>
<organism evidence="7 8">
    <name type="scientific">Mycolicibacterium fallax</name>
    <name type="common">Mycobacterium fallax</name>
    <dbReference type="NCBI Taxonomy" id="1793"/>
    <lineage>
        <taxon>Bacteria</taxon>
        <taxon>Bacillati</taxon>
        <taxon>Actinomycetota</taxon>
        <taxon>Actinomycetes</taxon>
        <taxon>Mycobacteriales</taxon>
        <taxon>Mycobacteriaceae</taxon>
        <taxon>Mycolicibacterium</taxon>
    </lineage>
</organism>
<dbReference type="PANTHER" id="PTHR30509">
    <property type="entry name" value="P-HYDROXYBENZOIC ACID EFFLUX PUMP SUBUNIT-RELATED"/>
    <property type="match status" value="1"/>
</dbReference>
<evidence type="ECO:0000256" key="4">
    <source>
        <dbReference type="ARBA" id="ARBA00022989"/>
    </source>
</evidence>
<dbReference type="Pfam" id="PF13515">
    <property type="entry name" value="FUSC_2"/>
    <property type="match status" value="1"/>
</dbReference>
<comment type="subcellular location">
    <subcellularLocation>
        <location evidence="1">Cell membrane</location>
        <topology evidence="1">Multi-pass membrane protein</topology>
    </subcellularLocation>
</comment>
<keyword evidence="4" id="KW-1133">Transmembrane helix</keyword>